<sequence length="971" mass="108704">MEFGAENATRLVWRNSPDLLLNEESLVDVISKLRGQVQALERNELLSGTALPSWLVRALTDVANNVDAVVECQTLHEQVNGLQKEILELRHELLLQQSTASTPTPAAYNPTPYHRQSTGGLRPGGSKRSLIPRTTPSGSRELGTTPEMEAAIAATAAAVALPDTAETINLEVALKPLWDAIHKQTNSFSSLRSDFLEAKQTVTRLQAEIKRRDAVIQARNAKHESVVQSQVEKLNESLRSCVTRNDMIAVEQRIAAQMKQDRQHVMDEVESRSNKILEDLLVSRADQEDINSTTAEQLQTMLRKQTRMEEQMIDLMKKHTEGQQSINEMRMLLAESIVRVDEHGLRIEEFQGKVMSFEETQRNVEQLTQDVKQESESNDTMRAELEDRLMEKIGESVAMVRGEINAVNNTVNDILEQNLDSELKSLAGKVDVVALNAADCTRKLTNLQKQVVTDEEQYRTQFTQVYDSIDRVLANMSTISEESMRISYNLNQEIEHGKSLDTALHDYKQLTDQTLNLMHRGAQELQSSLEKHIKTTDNEIGLVKNQLFHLDDATSTLRRDLETTQHESDVNLRNQLRENQTMSESLETLFAARDDLNARQDAAQAQMFALQAENRVEIQASTAKMIAIVDKESDRVEALYASFQEKQDHFADVVARSSIRNMDLTDMNREIDRVCEIFVTECWKFETSARSSNKASARTADHGNNNNNAGLTRKLFNERQQQLLAKNCQFFADILVARAEYEVLHAGCNREVKNQNDMEELMIDSQMSLIEKMKAKIQTKIMNNKNIGEQFDKSTLDRRELYIETLSNMIDAAMKRRTLGGNGRGEPQDGFGDDLSYFETQRLVVTSHSAATGARRKSSARRPTAAATPGSLSSDLDSSRPAFTPASSYVYRAGFRLPKAGQSPPASPGSSIFKGSTPATPSTEPLAENPIFLSTMMGSESSPEPLQGWSTEDSGSTGMSKSISLPALRQQ</sequence>
<dbReference type="EMBL" id="SPLM01000108">
    <property type="protein sequence ID" value="TMW60334.1"/>
    <property type="molecule type" value="Genomic_DNA"/>
</dbReference>
<name>A0A8K1CC65_PYTOL</name>
<evidence type="ECO:0000313" key="4">
    <source>
        <dbReference type="Proteomes" id="UP000794436"/>
    </source>
</evidence>
<dbReference type="OrthoDB" id="72337at2759"/>
<dbReference type="Proteomes" id="UP000794436">
    <property type="component" value="Unassembled WGS sequence"/>
</dbReference>
<feature type="region of interest" description="Disordered" evidence="2">
    <location>
        <begin position="900"/>
        <end position="971"/>
    </location>
</feature>
<protein>
    <submittedName>
        <fullName evidence="3">Uncharacterized protein</fullName>
    </submittedName>
</protein>
<feature type="region of interest" description="Disordered" evidence="2">
    <location>
        <begin position="100"/>
        <end position="144"/>
    </location>
</feature>
<feature type="coiled-coil region" evidence="1">
    <location>
        <begin position="357"/>
        <end position="384"/>
    </location>
</feature>
<feature type="compositionally biased region" description="Low complexity" evidence="2">
    <location>
        <begin position="100"/>
        <end position="113"/>
    </location>
</feature>
<reference evidence="3" key="1">
    <citation type="submission" date="2019-03" db="EMBL/GenBank/DDBJ databases">
        <title>Long read genome sequence of the mycoparasitic Pythium oligandrum ATCC 38472 isolated from sugarbeet rhizosphere.</title>
        <authorList>
            <person name="Gaulin E."/>
        </authorList>
    </citation>
    <scope>NUCLEOTIDE SEQUENCE</scope>
    <source>
        <strain evidence="3">ATCC 38472_TT</strain>
    </source>
</reference>
<keyword evidence="1" id="KW-0175">Coiled coil</keyword>
<organism evidence="3 4">
    <name type="scientific">Pythium oligandrum</name>
    <name type="common">Mycoparasitic fungus</name>
    <dbReference type="NCBI Taxonomy" id="41045"/>
    <lineage>
        <taxon>Eukaryota</taxon>
        <taxon>Sar</taxon>
        <taxon>Stramenopiles</taxon>
        <taxon>Oomycota</taxon>
        <taxon>Peronosporomycetes</taxon>
        <taxon>Pythiales</taxon>
        <taxon>Pythiaceae</taxon>
        <taxon>Pythium</taxon>
    </lineage>
</organism>
<keyword evidence="4" id="KW-1185">Reference proteome</keyword>
<evidence type="ECO:0000256" key="1">
    <source>
        <dbReference type="SAM" id="Coils"/>
    </source>
</evidence>
<gene>
    <name evidence="3" type="ORF">Poli38472_000376</name>
</gene>
<feature type="region of interest" description="Disordered" evidence="2">
    <location>
        <begin position="848"/>
        <end position="879"/>
    </location>
</feature>
<feature type="compositionally biased region" description="Polar residues" evidence="2">
    <location>
        <begin position="936"/>
        <end position="971"/>
    </location>
</feature>
<feature type="compositionally biased region" description="Polar residues" evidence="2">
    <location>
        <begin position="913"/>
        <end position="923"/>
    </location>
</feature>
<dbReference type="AlphaFoldDB" id="A0A8K1CC65"/>
<evidence type="ECO:0000313" key="3">
    <source>
        <dbReference type="EMBL" id="TMW60334.1"/>
    </source>
</evidence>
<comment type="caution">
    <text evidence="3">The sequence shown here is derived from an EMBL/GenBank/DDBJ whole genome shotgun (WGS) entry which is preliminary data.</text>
</comment>
<evidence type="ECO:0000256" key="2">
    <source>
        <dbReference type="SAM" id="MobiDB-lite"/>
    </source>
</evidence>
<accession>A0A8K1CC65</accession>
<proteinExistence type="predicted"/>
<feature type="compositionally biased region" description="Low complexity" evidence="2">
    <location>
        <begin position="900"/>
        <end position="911"/>
    </location>
</feature>